<dbReference type="Pfam" id="PF03732">
    <property type="entry name" value="Retrotrans_gag"/>
    <property type="match status" value="1"/>
</dbReference>
<evidence type="ECO:0000313" key="3">
    <source>
        <dbReference type="EMBL" id="MQL93275.1"/>
    </source>
</evidence>
<dbReference type="AlphaFoldDB" id="A0A843VBH1"/>
<organism evidence="3 4">
    <name type="scientific">Colocasia esculenta</name>
    <name type="common">Wild taro</name>
    <name type="synonym">Arum esculentum</name>
    <dbReference type="NCBI Taxonomy" id="4460"/>
    <lineage>
        <taxon>Eukaryota</taxon>
        <taxon>Viridiplantae</taxon>
        <taxon>Streptophyta</taxon>
        <taxon>Embryophyta</taxon>
        <taxon>Tracheophyta</taxon>
        <taxon>Spermatophyta</taxon>
        <taxon>Magnoliopsida</taxon>
        <taxon>Liliopsida</taxon>
        <taxon>Araceae</taxon>
        <taxon>Aroideae</taxon>
        <taxon>Colocasieae</taxon>
        <taxon>Colocasia</taxon>
    </lineage>
</organism>
<gene>
    <name evidence="3" type="ORF">Taro_025914</name>
</gene>
<feature type="compositionally biased region" description="Pro residues" evidence="1">
    <location>
        <begin position="8"/>
        <end position="24"/>
    </location>
</feature>
<feature type="domain" description="Retrotransposon gag" evidence="2">
    <location>
        <begin position="56"/>
        <end position="126"/>
    </location>
</feature>
<evidence type="ECO:0000256" key="1">
    <source>
        <dbReference type="SAM" id="MobiDB-lite"/>
    </source>
</evidence>
<reference evidence="3" key="1">
    <citation type="submission" date="2017-07" db="EMBL/GenBank/DDBJ databases">
        <title>Taro Niue Genome Assembly and Annotation.</title>
        <authorList>
            <person name="Atibalentja N."/>
            <person name="Keating K."/>
            <person name="Fields C.J."/>
        </authorList>
    </citation>
    <scope>NUCLEOTIDE SEQUENCE</scope>
    <source>
        <strain evidence="3">Niue_2</strain>
        <tissue evidence="3">Leaf</tissue>
    </source>
</reference>
<accession>A0A843VBH1</accession>
<comment type="caution">
    <text evidence="3">The sequence shown here is derived from an EMBL/GenBank/DDBJ whole genome shotgun (WGS) entry which is preliminary data.</text>
</comment>
<sequence>MAAEEQSPPTPQAAPVQPEVPPVTPVVATAPEDRMALLERFLHLRTPMFYGDYDLDKAESWVHELERTFETMDCTDQDQFLETFHGEYFPDYACRETRDQFHELTRGDLSVAQYHQRWAMAGHLCDTLGLAVARATALERECLFQPQQGGGSVRSTPYQHPSGSRGSVPSSFSLRTGGAGLTSKLKKLFSRGGRWHY</sequence>
<feature type="compositionally biased region" description="Low complexity" evidence="1">
    <location>
        <begin position="161"/>
        <end position="173"/>
    </location>
</feature>
<feature type="region of interest" description="Disordered" evidence="1">
    <location>
        <begin position="147"/>
        <end position="175"/>
    </location>
</feature>
<protein>
    <recommendedName>
        <fullName evidence="2">Retrotransposon gag domain-containing protein</fullName>
    </recommendedName>
</protein>
<name>A0A843VBH1_COLES</name>
<evidence type="ECO:0000259" key="2">
    <source>
        <dbReference type="Pfam" id="PF03732"/>
    </source>
</evidence>
<dbReference type="EMBL" id="NMUH01001540">
    <property type="protein sequence ID" value="MQL93275.1"/>
    <property type="molecule type" value="Genomic_DNA"/>
</dbReference>
<keyword evidence="4" id="KW-1185">Reference proteome</keyword>
<proteinExistence type="predicted"/>
<dbReference type="InterPro" id="IPR005162">
    <property type="entry name" value="Retrotrans_gag_dom"/>
</dbReference>
<evidence type="ECO:0000313" key="4">
    <source>
        <dbReference type="Proteomes" id="UP000652761"/>
    </source>
</evidence>
<dbReference type="Proteomes" id="UP000652761">
    <property type="component" value="Unassembled WGS sequence"/>
</dbReference>
<feature type="region of interest" description="Disordered" evidence="1">
    <location>
        <begin position="1"/>
        <end position="24"/>
    </location>
</feature>